<evidence type="ECO:0000313" key="4">
    <source>
        <dbReference type="Proteomes" id="UP001254165"/>
    </source>
</evidence>
<evidence type="ECO:0000256" key="1">
    <source>
        <dbReference type="HAMAP-Rule" id="MF_00226"/>
    </source>
</evidence>
<dbReference type="CDD" id="cd00885">
    <property type="entry name" value="cinA"/>
    <property type="match status" value="1"/>
</dbReference>
<feature type="domain" description="MoaB/Mog" evidence="2">
    <location>
        <begin position="5"/>
        <end position="172"/>
    </location>
</feature>
<gene>
    <name evidence="3" type="ORF">QYE77_01485</name>
</gene>
<dbReference type="HAMAP" id="MF_00226_B">
    <property type="entry name" value="CinA_B"/>
    <property type="match status" value="1"/>
</dbReference>
<dbReference type="NCBIfam" id="TIGR00200">
    <property type="entry name" value="cinA_nterm"/>
    <property type="match status" value="1"/>
</dbReference>
<dbReference type="InterPro" id="IPR001453">
    <property type="entry name" value="MoaB/Mog_dom"/>
</dbReference>
<dbReference type="NCBIfam" id="TIGR00177">
    <property type="entry name" value="molyb_syn"/>
    <property type="match status" value="1"/>
</dbReference>
<dbReference type="Gene3D" id="3.40.980.10">
    <property type="entry name" value="MoaB/Mog-like domain"/>
    <property type="match status" value="1"/>
</dbReference>
<dbReference type="PANTHER" id="PTHR13939:SF0">
    <property type="entry name" value="NMN AMIDOHYDROLASE-LIKE PROTEIN YFAY"/>
    <property type="match status" value="1"/>
</dbReference>
<keyword evidence="4" id="KW-1185">Reference proteome</keyword>
<dbReference type="RefSeq" id="WP_315623569.1">
    <property type="nucleotide sequence ID" value="NZ_JAUHMF010000001.1"/>
</dbReference>
<dbReference type="InterPro" id="IPR036425">
    <property type="entry name" value="MoaB/Mog-like_dom_sf"/>
</dbReference>
<proteinExistence type="inferred from homology"/>
<dbReference type="Pfam" id="PF18146">
    <property type="entry name" value="CinA_KH"/>
    <property type="match status" value="1"/>
</dbReference>
<dbReference type="InterPro" id="IPR050101">
    <property type="entry name" value="CinA"/>
</dbReference>
<dbReference type="Pfam" id="PF00994">
    <property type="entry name" value="MoCF_biosynth"/>
    <property type="match status" value="1"/>
</dbReference>
<comment type="caution">
    <text evidence="3">The sequence shown here is derived from an EMBL/GenBank/DDBJ whole genome shotgun (WGS) entry which is preliminary data.</text>
</comment>
<dbReference type="SUPFAM" id="SSF53218">
    <property type="entry name" value="Molybdenum cofactor biosynthesis proteins"/>
    <property type="match status" value="1"/>
</dbReference>
<accession>A0ABU3NJ98</accession>
<dbReference type="EMBL" id="JAUHMF010000001">
    <property type="protein sequence ID" value="MDT8896919.1"/>
    <property type="molecule type" value="Genomic_DNA"/>
</dbReference>
<dbReference type="Gene3D" id="3.30.70.2860">
    <property type="match status" value="1"/>
</dbReference>
<organism evidence="3 4">
    <name type="scientific">Thermanaerothrix solaris</name>
    <dbReference type="NCBI Taxonomy" id="3058434"/>
    <lineage>
        <taxon>Bacteria</taxon>
        <taxon>Bacillati</taxon>
        <taxon>Chloroflexota</taxon>
        <taxon>Anaerolineae</taxon>
        <taxon>Anaerolineales</taxon>
        <taxon>Anaerolineaceae</taxon>
        <taxon>Thermanaerothrix</taxon>
    </lineage>
</organism>
<reference evidence="3 4" key="1">
    <citation type="submission" date="2023-07" db="EMBL/GenBank/DDBJ databases">
        <title>Novel species of Thermanaerothrix with wide hydrolytic capabilities.</title>
        <authorList>
            <person name="Zayulina K.S."/>
            <person name="Podosokorskaya O.A."/>
            <person name="Elcheninov A.G."/>
        </authorList>
    </citation>
    <scope>NUCLEOTIDE SEQUENCE [LARGE SCALE GENOMIC DNA]</scope>
    <source>
        <strain evidence="3 4">4228-RoL</strain>
    </source>
</reference>
<dbReference type="InterPro" id="IPR041424">
    <property type="entry name" value="CinA_KH"/>
</dbReference>
<evidence type="ECO:0000313" key="3">
    <source>
        <dbReference type="EMBL" id="MDT8896919.1"/>
    </source>
</evidence>
<dbReference type="Proteomes" id="UP001254165">
    <property type="component" value="Unassembled WGS sequence"/>
</dbReference>
<comment type="similarity">
    <text evidence="1">Belongs to the CinA family.</text>
</comment>
<evidence type="ECO:0000259" key="2">
    <source>
        <dbReference type="SMART" id="SM00852"/>
    </source>
</evidence>
<protein>
    <recommendedName>
        <fullName evidence="1">CinA-like protein</fullName>
    </recommendedName>
</protein>
<dbReference type="SMART" id="SM00852">
    <property type="entry name" value="MoCF_biosynth"/>
    <property type="match status" value="1"/>
</dbReference>
<dbReference type="PANTHER" id="PTHR13939">
    <property type="entry name" value="NICOTINAMIDE-NUCLEOTIDE AMIDOHYDROLASE PNCC"/>
    <property type="match status" value="1"/>
</dbReference>
<dbReference type="InterPro" id="IPR008135">
    <property type="entry name" value="Competence-induced_CinA"/>
</dbReference>
<sequence length="387" mass="42791">MTNAEVIAIGTELLLGEIRDSNIQFIARILRNLGIDMFRATLVGDNVTRIANAVGEALQRADIVITSGGLGPTVDDPTREAIAMALGVPLEFRPELWQQITERYHRFGRQPGENARRQAYIPQGAVPIENPVGTAPGFYCEIGSRVVISLPGVPKELEYLMNNKVAPYLKEHYGQQGIIKTLVLRTAGIPESQIDEWLADFERLINPTVGLAAHPGMVDIRLTVKAATEAEADQMLENLAAQIRTLLGDSIYGTNEQTLVQTVADLLNKKRWSLHVLTCGFDSNSLTDMLINGHFENIAIFNVQAPCLELKPTIEVELSQFDHLADVFLVANMQENGPVAELLLQTRTPTIMISDKRYFGGPPANRSIWAINTAFDFIRRVLITNPI</sequence>
<name>A0ABU3NJ98_9CHLR</name>